<gene>
    <name evidence="3" type="ORF">CLV84_0929</name>
</gene>
<name>A0A2S6I908_9BACT</name>
<keyword evidence="4" id="KW-1185">Reference proteome</keyword>
<organism evidence="3 4">
    <name type="scientific">Neolewinella xylanilytica</name>
    <dbReference type="NCBI Taxonomy" id="1514080"/>
    <lineage>
        <taxon>Bacteria</taxon>
        <taxon>Pseudomonadati</taxon>
        <taxon>Bacteroidota</taxon>
        <taxon>Saprospiria</taxon>
        <taxon>Saprospirales</taxon>
        <taxon>Lewinellaceae</taxon>
        <taxon>Neolewinella</taxon>
    </lineage>
</organism>
<evidence type="ECO:0000259" key="2">
    <source>
        <dbReference type="Pfam" id="PF13439"/>
    </source>
</evidence>
<dbReference type="EMBL" id="PTJC01000005">
    <property type="protein sequence ID" value="PPK87968.1"/>
    <property type="molecule type" value="Genomic_DNA"/>
</dbReference>
<dbReference type="Gene3D" id="3.40.50.2000">
    <property type="entry name" value="Glycogen Phosphorylase B"/>
    <property type="match status" value="2"/>
</dbReference>
<evidence type="ECO:0000313" key="4">
    <source>
        <dbReference type="Proteomes" id="UP000237662"/>
    </source>
</evidence>
<comment type="caution">
    <text evidence="3">The sequence shown here is derived from an EMBL/GenBank/DDBJ whole genome shotgun (WGS) entry which is preliminary data.</text>
</comment>
<sequence>MKKVLFVLDTLKTGGAEKSTLYIASRLKNVDATVCTIYRGDDLSGDPAFTGVKIIRLDAPDGFNFFANAKKLRAVIDKVQPDLVVSSIFKANIVTRLSLRGTDIPLLGTFINDDYPWGRFQAGDFKNKAFFIWRYLWDVVTVRRNTHMVSNSEAIKSSNAGKLLYPRSRVSVIYRGRPIEEEKQGDRTPPVSTAPGKLRFLNVGRLIERKGQLELIRAFQRALHTYPNLQLLIAGEGSFRSVLERAICEGERGDSIRLLGHVSNVDELLESSQVFVLASHFEGFSGALVEGMLAGKLIICSDIPMNTEAIRDGENGLVFRCRDEDDLYSKIVQAVAEYEELRRLGDNARAYAVANYDMEKAAEQYEALYLNLMRP</sequence>
<dbReference type="GO" id="GO:0016757">
    <property type="term" value="F:glycosyltransferase activity"/>
    <property type="evidence" value="ECO:0007669"/>
    <property type="project" value="InterPro"/>
</dbReference>
<reference evidence="3 4" key="1">
    <citation type="submission" date="2018-02" db="EMBL/GenBank/DDBJ databases">
        <title>Genomic Encyclopedia of Archaeal and Bacterial Type Strains, Phase II (KMG-II): from individual species to whole genera.</title>
        <authorList>
            <person name="Goeker M."/>
        </authorList>
    </citation>
    <scope>NUCLEOTIDE SEQUENCE [LARGE SCALE GENOMIC DNA]</scope>
    <source>
        <strain evidence="3 4">DSM 29526</strain>
    </source>
</reference>
<dbReference type="AlphaFoldDB" id="A0A2S6I908"/>
<dbReference type="InterPro" id="IPR028098">
    <property type="entry name" value="Glyco_trans_4-like_N"/>
</dbReference>
<proteinExistence type="predicted"/>
<dbReference type="OrthoDB" id="9811239at2"/>
<feature type="domain" description="Glycosyltransferase subfamily 4-like N-terminal" evidence="2">
    <location>
        <begin position="14"/>
        <end position="178"/>
    </location>
</feature>
<dbReference type="InterPro" id="IPR001296">
    <property type="entry name" value="Glyco_trans_1"/>
</dbReference>
<protein>
    <submittedName>
        <fullName evidence="3">Glycosyltransferase involved in cell wall biosynthesis</fullName>
    </submittedName>
</protein>
<feature type="domain" description="Glycosyl transferase family 1" evidence="1">
    <location>
        <begin position="196"/>
        <end position="350"/>
    </location>
</feature>
<dbReference type="CDD" id="cd03801">
    <property type="entry name" value="GT4_PimA-like"/>
    <property type="match status" value="1"/>
</dbReference>
<dbReference type="Pfam" id="PF13439">
    <property type="entry name" value="Glyco_transf_4"/>
    <property type="match status" value="1"/>
</dbReference>
<dbReference type="SUPFAM" id="SSF53756">
    <property type="entry name" value="UDP-Glycosyltransferase/glycogen phosphorylase"/>
    <property type="match status" value="1"/>
</dbReference>
<dbReference type="Pfam" id="PF00534">
    <property type="entry name" value="Glycos_transf_1"/>
    <property type="match status" value="1"/>
</dbReference>
<dbReference type="PANTHER" id="PTHR12526">
    <property type="entry name" value="GLYCOSYLTRANSFERASE"/>
    <property type="match status" value="1"/>
</dbReference>
<evidence type="ECO:0000259" key="1">
    <source>
        <dbReference type="Pfam" id="PF00534"/>
    </source>
</evidence>
<keyword evidence="3" id="KW-0808">Transferase</keyword>
<dbReference type="RefSeq" id="WP_104418545.1">
    <property type="nucleotide sequence ID" value="NZ_PTJC01000005.1"/>
</dbReference>
<dbReference type="Proteomes" id="UP000237662">
    <property type="component" value="Unassembled WGS sequence"/>
</dbReference>
<evidence type="ECO:0000313" key="3">
    <source>
        <dbReference type="EMBL" id="PPK87968.1"/>
    </source>
</evidence>
<accession>A0A2S6I908</accession>